<name>A0A0P1A7I3_PLAHL</name>
<accession>A0A0P1A7I3</accession>
<dbReference type="AlphaFoldDB" id="A0A0P1A7I3"/>
<keyword evidence="6" id="KW-1185">Reference proteome</keyword>
<feature type="transmembrane region" description="Helical" evidence="3">
    <location>
        <begin position="349"/>
        <end position="369"/>
    </location>
</feature>
<reference evidence="6" key="1">
    <citation type="submission" date="2014-09" db="EMBL/GenBank/DDBJ databases">
        <authorList>
            <person name="Sharma Rahul"/>
            <person name="Thines Marco"/>
        </authorList>
    </citation>
    <scope>NUCLEOTIDE SEQUENCE [LARGE SCALE GENOMIC DNA]</scope>
</reference>
<proteinExistence type="predicted"/>
<dbReference type="STRING" id="4781.A0A0P1A7I3"/>
<evidence type="ECO:0000313" key="5">
    <source>
        <dbReference type="EMBL" id="CEG36609.1"/>
    </source>
</evidence>
<feature type="region of interest" description="Disordered" evidence="2">
    <location>
        <begin position="374"/>
        <end position="418"/>
    </location>
</feature>
<dbReference type="OrthoDB" id="71691at2759"/>
<keyword evidence="3" id="KW-1133">Transmembrane helix</keyword>
<keyword evidence="3" id="KW-0472">Membrane</keyword>
<evidence type="ECO:0000256" key="1">
    <source>
        <dbReference type="SAM" id="Coils"/>
    </source>
</evidence>
<feature type="coiled-coil region" evidence="1">
    <location>
        <begin position="37"/>
        <end position="184"/>
    </location>
</feature>
<evidence type="ECO:0000256" key="4">
    <source>
        <dbReference type="SAM" id="SignalP"/>
    </source>
</evidence>
<protein>
    <submittedName>
        <fullName evidence="5">Uncharacterized protein</fullName>
    </submittedName>
</protein>
<dbReference type="Proteomes" id="UP000054928">
    <property type="component" value="Unassembled WGS sequence"/>
</dbReference>
<evidence type="ECO:0000256" key="2">
    <source>
        <dbReference type="SAM" id="MobiDB-lite"/>
    </source>
</evidence>
<keyword evidence="4" id="KW-0732">Signal</keyword>
<organism evidence="5 6">
    <name type="scientific">Plasmopara halstedii</name>
    <name type="common">Downy mildew of sunflower</name>
    <dbReference type="NCBI Taxonomy" id="4781"/>
    <lineage>
        <taxon>Eukaryota</taxon>
        <taxon>Sar</taxon>
        <taxon>Stramenopiles</taxon>
        <taxon>Oomycota</taxon>
        <taxon>Peronosporomycetes</taxon>
        <taxon>Peronosporales</taxon>
        <taxon>Peronosporaceae</taxon>
        <taxon>Plasmopara</taxon>
    </lineage>
</organism>
<dbReference type="GeneID" id="36398209"/>
<keyword evidence="3" id="KW-0812">Transmembrane</keyword>
<dbReference type="RefSeq" id="XP_024572978.1">
    <property type="nucleotide sequence ID" value="XM_024721842.1"/>
</dbReference>
<sequence length="418" mass="46582">MRIAHWTLFSAALAVYAGVEGVSADKESAACIAPSVVASYELKIEDLKQSNDKLQRQVDAQDKEKIQLLADVAQEHEIIVTKLQTEIAALQNEVESREEALKTAKAELTSREDKFNTEFKRVSSLDDDVKELETSLANERALVAEMNAELKAAMAELAHQTSRVAQLEKSYSNMEKKNKALLKDLGENKSVELSMASLLSSYYDDALVLAEEIADFAQQKLNEQTDTLEHVQGHIETAKNAAWDTSSKFYQENLAGTLDPILIDVHETVHPHAEKYLTVLKNEAAKTQKVVLMYSREALSRAKRMRIESIEILEQNDYVAQYAQKIIDGILILLAVPLASFPVRLALRLMWWLLTTTLCVLTCGLCCGARKSSPNTKPKLVKKTASVNQSSNSLNDHVAKMTSKTTPTFQKRSKKGKN</sequence>
<evidence type="ECO:0000256" key="3">
    <source>
        <dbReference type="SAM" id="Phobius"/>
    </source>
</evidence>
<evidence type="ECO:0000313" key="6">
    <source>
        <dbReference type="Proteomes" id="UP000054928"/>
    </source>
</evidence>
<dbReference type="OMA" id="PWADEAV"/>
<feature type="signal peptide" evidence="4">
    <location>
        <begin position="1"/>
        <end position="24"/>
    </location>
</feature>
<keyword evidence="1" id="KW-0175">Coiled coil</keyword>
<dbReference type="EMBL" id="CCYD01000207">
    <property type="protein sequence ID" value="CEG36609.1"/>
    <property type="molecule type" value="Genomic_DNA"/>
</dbReference>
<feature type="compositionally biased region" description="Polar residues" evidence="2">
    <location>
        <begin position="385"/>
        <end position="395"/>
    </location>
</feature>
<feature type="chain" id="PRO_5006058436" evidence="4">
    <location>
        <begin position="25"/>
        <end position="418"/>
    </location>
</feature>